<evidence type="ECO:0000313" key="1">
    <source>
        <dbReference type="EMBL" id="EDM50041.1"/>
    </source>
</evidence>
<name>A5ZAE0_9FIRM</name>
<protein>
    <submittedName>
        <fullName evidence="1">Uncharacterized protein</fullName>
    </submittedName>
</protein>
<evidence type="ECO:0000313" key="2">
    <source>
        <dbReference type="Proteomes" id="UP000006000"/>
    </source>
</evidence>
<reference evidence="1 2" key="2">
    <citation type="submission" date="2007-04" db="EMBL/GenBank/DDBJ databases">
        <title>Draft genome sequence of Eubacterium ventriosum (ATCC 27560).</title>
        <authorList>
            <person name="Sudarsanam P."/>
            <person name="Ley R."/>
            <person name="Guruge J."/>
            <person name="Turnbaugh P.J."/>
            <person name="Mahowald M."/>
            <person name="Liep D."/>
            <person name="Gordon J."/>
        </authorList>
    </citation>
    <scope>NUCLEOTIDE SEQUENCE [LARGE SCALE GENOMIC DNA]</scope>
    <source>
        <strain evidence="1 2">ATCC 27560</strain>
    </source>
</reference>
<proteinExistence type="predicted"/>
<dbReference type="HOGENOM" id="CLU_3061701_0_0_9"/>
<accession>A5ZAE0</accession>
<comment type="caution">
    <text evidence="1">The sequence shown here is derived from an EMBL/GenBank/DDBJ whole genome shotgun (WGS) entry which is preliminary data.</text>
</comment>
<reference evidence="1 2" key="1">
    <citation type="submission" date="2007-03" db="EMBL/GenBank/DDBJ databases">
        <authorList>
            <person name="Fulton L."/>
            <person name="Clifton S."/>
            <person name="Fulton B."/>
            <person name="Xu J."/>
            <person name="Minx P."/>
            <person name="Pepin K.H."/>
            <person name="Johnson M."/>
            <person name="Thiruvilangam P."/>
            <person name="Bhonagiri V."/>
            <person name="Nash W.E."/>
            <person name="Mardis E.R."/>
            <person name="Wilson R.K."/>
        </authorList>
    </citation>
    <scope>NUCLEOTIDE SEQUENCE [LARGE SCALE GENOMIC DNA]</scope>
    <source>
        <strain evidence="1 2">ATCC 27560</strain>
    </source>
</reference>
<organism evidence="1 2">
    <name type="scientific">Eubacterium ventriosum ATCC 27560</name>
    <dbReference type="NCBI Taxonomy" id="411463"/>
    <lineage>
        <taxon>Bacteria</taxon>
        <taxon>Bacillati</taxon>
        <taxon>Bacillota</taxon>
        <taxon>Clostridia</taxon>
        <taxon>Eubacteriales</taxon>
        <taxon>Eubacteriaceae</taxon>
        <taxon>Eubacterium</taxon>
    </lineage>
</organism>
<dbReference type="EMBL" id="AAVL02000038">
    <property type="protein sequence ID" value="EDM50041.1"/>
    <property type="molecule type" value="Genomic_DNA"/>
</dbReference>
<gene>
    <name evidence="1" type="ORF">EUBVEN_02687</name>
</gene>
<dbReference type="Proteomes" id="UP000006000">
    <property type="component" value="Unassembled WGS sequence"/>
</dbReference>
<dbReference type="AlphaFoldDB" id="A5ZAE0"/>
<sequence length="53" mass="6421">MNLRNFVNNLIIFKSKGCLLRHPFEIFRISFLWQNQEKNKTININKGRIKCLK</sequence>